<organism evidence="3 4">
    <name type="scientific">Acanthaster planci</name>
    <name type="common">Crown-of-thorns starfish</name>
    <dbReference type="NCBI Taxonomy" id="133434"/>
    <lineage>
        <taxon>Eukaryota</taxon>
        <taxon>Metazoa</taxon>
        <taxon>Echinodermata</taxon>
        <taxon>Eleutherozoa</taxon>
        <taxon>Asterozoa</taxon>
        <taxon>Asteroidea</taxon>
        <taxon>Valvatacea</taxon>
        <taxon>Valvatida</taxon>
        <taxon>Acanthasteridae</taxon>
        <taxon>Acanthaster</taxon>
    </lineage>
</organism>
<evidence type="ECO:0000313" key="3">
    <source>
        <dbReference type="Proteomes" id="UP000694845"/>
    </source>
</evidence>
<gene>
    <name evidence="4" type="primary">LOC110990710</name>
</gene>
<evidence type="ECO:0000256" key="1">
    <source>
        <dbReference type="SAM" id="MobiDB-lite"/>
    </source>
</evidence>
<dbReference type="GeneID" id="110990710"/>
<proteinExistence type="predicted"/>
<sequence>MENSDISQEDLIPDSGPGTSTAAYEESDISIAKSQIKGGSLLYDRLLTLTDTEKSEHHTGADLESRHIECKNGRLSRTEVDRDRCNNAVESGRDQPTTPSTMEEGIPEMFPRDADVLPTAILVTCCCPVCGFMAILRAKQARRFRQEGKYYASAQVTEASTWWAWSAALSGCFILFGLTLSIMIFLVMMYA</sequence>
<accession>A0A8B8A172</accession>
<dbReference type="RefSeq" id="XP_022111493.1">
    <property type="nucleotide sequence ID" value="XM_022255801.1"/>
</dbReference>
<keyword evidence="3" id="KW-1185">Reference proteome</keyword>
<dbReference type="AlphaFoldDB" id="A0A8B8A172"/>
<reference evidence="4" key="1">
    <citation type="submission" date="2025-08" db="UniProtKB">
        <authorList>
            <consortium name="RefSeq"/>
        </authorList>
    </citation>
    <scope>IDENTIFICATION</scope>
</reference>
<keyword evidence="2" id="KW-0812">Transmembrane</keyword>
<dbReference type="OMA" id="HIECKNG"/>
<keyword evidence="2" id="KW-0472">Membrane</keyword>
<keyword evidence="2" id="KW-1133">Transmembrane helix</keyword>
<dbReference type="KEGG" id="aplc:110990710"/>
<name>A0A8B8A172_ACAPL</name>
<evidence type="ECO:0000256" key="2">
    <source>
        <dbReference type="SAM" id="Phobius"/>
    </source>
</evidence>
<feature type="transmembrane region" description="Helical" evidence="2">
    <location>
        <begin position="162"/>
        <end position="190"/>
    </location>
</feature>
<evidence type="ECO:0000313" key="4">
    <source>
        <dbReference type="RefSeq" id="XP_022111493.1"/>
    </source>
</evidence>
<dbReference type="OrthoDB" id="10479966at2759"/>
<protein>
    <submittedName>
        <fullName evidence="4">Uncharacterized protein LOC110990710</fullName>
    </submittedName>
</protein>
<feature type="region of interest" description="Disordered" evidence="1">
    <location>
        <begin position="1"/>
        <end position="26"/>
    </location>
</feature>
<feature type="transmembrane region" description="Helical" evidence="2">
    <location>
        <begin position="116"/>
        <end position="136"/>
    </location>
</feature>
<dbReference type="Proteomes" id="UP000694845">
    <property type="component" value="Unplaced"/>
</dbReference>